<name>U7D3V2_9BACT</name>
<organism evidence="2 3">
    <name type="scientific">Chitinivibrio alkaliphilus ACht1</name>
    <dbReference type="NCBI Taxonomy" id="1313304"/>
    <lineage>
        <taxon>Bacteria</taxon>
        <taxon>Pseudomonadati</taxon>
        <taxon>Fibrobacterota</taxon>
        <taxon>Chitinivibrionia</taxon>
        <taxon>Chitinivibrionales</taxon>
        <taxon>Chitinivibrionaceae</taxon>
        <taxon>Chitinivibrio</taxon>
    </lineage>
</organism>
<dbReference type="STRING" id="1313304.CALK_1896"/>
<sequence length="108" mass="12358">MKNFIKGTLFGGIGLGLLTSERIERLLKDMIQKSEMSKSEGEQFMAEVKKKSEKTQKEIEKRISEEIQKALSKLNLSQEEQVAKQAKKITALEKRIRELESSQNDTSK</sequence>
<proteinExistence type="predicted"/>
<evidence type="ECO:0000256" key="1">
    <source>
        <dbReference type="SAM" id="Coils"/>
    </source>
</evidence>
<evidence type="ECO:0008006" key="4">
    <source>
        <dbReference type="Google" id="ProtNLM"/>
    </source>
</evidence>
<protein>
    <recommendedName>
        <fullName evidence="4">Polyhydroxyalkanoate synthesis regulator phasin</fullName>
    </recommendedName>
</protein>
<evidence type="ECO:0000313" key="2">
    <source>
        <dbReference type="EMBL" id="ERP31184.1"/>
    </source>
</evidence>
<keyword evidence="3" id="KW-1185">Reference proteome</keyword>
<dbReference type="RefSeq" id="WP_022637322.1">
    <property type="nucleotide sequence ID" value="NZ_ASJR01000017.1"/>
</dbReference>
<comment type="caution">
    <text evidence="2">The sequence shown here is derived from an EMBL/GenBank/DDBJ whole genome shotgun (WGS) entry which is preliminary data.</text>
</comment>
<reference evidence="2 3" key="1">
    <citation type="journal article" date="2013" name="Environ. Microbiol.">
        <title>Genome analysis of Chitinivibrio alkaliphilus gen. nov., sp. nov., a novel extremely haloalkaliphilic anaerobic chitinolytic bacterium from the candidate phylum Termite Group 3.</title>
        <authorList>
            <person name="Sorokin D.Y."/>
            <person name="Gumerov V.M."/>
            <person name="Rakitin A.L."/>
            <person name="Beletsky A.V."/>
            <person name="Damste J.S."/>
            <person name="Muyzer G."/>
            <person name="Mardanov A.V."/>
            <person name="Ravin N.V."/>
        </authorList>
    </citation>
    <scope>NUCLEOTIDE SEQUENCE [LARGE SCALE GENOMIC DNA]</scope>
    <source>
        <strain evidence="2 3">ACht1</strain>
    </source>
</reference>
<accession>U7D3V2</accession>
<dbReference type="OrthoDB" id="191894at2"/>
<dbReference type="AlphaFoldDB" id="U7D3V2"/>
<dbReference type="EMBL" id="ASJR01000017">
    <property type="protein sequence ID" value="ERP31184.1"/>
    <property type="molecule type" value="Genomic_DNA"/>
</dbReference>
<dbReference type="Proteomes" id="UP000017148">
    <property type="component" value="Unassembled WGS sequence"/>
</dbReference>
<feature type="coiled-coil region" evidence="1">
    <location>
        <begin position="49"/>
        <end position="102"/>
    </location>
</feature>
<evidence type="ECO:0000313" key="3">
    <source>
        <dbReference type="Proteomes" id="UP000017148"/>
    </source>
</evidence>
<keyword evidence="1" id="KW-0175">Coiled coil</keyword>
<dbReference type="eggNOG" id="COG3937">
    <property type="taxonomic scope" value="Bacteria"/>
</dbReference>
<gene>
    <name evidence="2" type="ORF">CALK_1896</name>
</gene>